<evidence type="ECO:0000256" key="3">
    <source>
        <dbReference type="PROSITE-ProRule" id="PRU00023"/>
    </source>
</evidence>
<keyword evidence="2 3" id="KW-0040">ANK repeat</keyword>
<dbReference type="Proteomes" id="UP000799302">
    <property type="component" value="Unassembled WGS sequence"/>
</dbReference>
<protein>
    <submittedName>
        <fullName evidence="4">Ankyrin</fullName>
    </submittedName>
</protein>
<evidence type="ECO:0000313" key="4">
    <source>
        <dbReference type="EMBL" id="KAF2669261.1"/>
    </source>
</evidence>
<name>A0A6A6UCE0_9PEZI</name>
<sequence length="219" mass="23778">MSSCKALQDSNFLPAVDLLLKLETMAGVNLMFKNGETFLITASKWGSDQVLDWLIAIGARANILDKAKRTALSHAAQTGHIAIATRLIATDSACVSWTKSMENRTPLSYEAENRHHKIVAKLLVSNPACGYGGTVPLLIAVDRSSLGLRCSGGRTALSYAAKNGYDKCVVMLFKADSSIVNDMYSRGRTGLSHAVEGRHVAVVKELLTAKHIDILKNWY</sequence>
<dbReference type="InterPro" id="IPR002110">
    <property type="entry name" value="Ankyrin_rpt"/>
</dbReference>
<gene>
    <name evidence="4" type="ORF">BT63DRAFT_455238</name>
</gene>
<dbReference type="PANTHER" id="PTHR24198">
    <property type="entry name" value="ANKYRIN REPEAT AND PROTEIN KINASE DOMAIN-CONTAINING PROTEIN"/>
    <property type="match status" value="1"/>
</dbReference>
<dbReference type="InterPro" id="IPR036770">
    <property type="entry name" value="Ankyrin_rpt-contain_sf"/>
</dbReference>
<dbReference type="Gene3D" id="1.25.40.20">
    <property type="entry name" value="Ankyrin repeat-containing domain"/>
    <property type="match status" value="2"/>
</dbReference>
<accession>A0A6A6UCE0</accession>
<keyword evidence="1" id="KW-0677">Repeat</keyword>
<dbReference type="Pfam" id="PF12796">
    <property type="entry name" value="Ank_2"/>
    <property type="match status" value="2"/>
</dbReference>
<dbReference type="AlphaFoldDB" id="A0A6A6UCE0"/>
<dbReference type="SMART" id="SM00248">
    <property type="entry name" value="ANK"/>
    <property type="match status" value="5"/>
</dbReference>
<dbReference type="OrthoDB" id="20872at2759"/>
<keyword evidence="5" id="KW-1185">Reference proteome</keyword>
<evidence type="ECO:0000256" key="2">
    <source>
        <dbReference type="ARBA" id="ARBA00023043"/>
    </source>
</evidence>
<organism evidence="4 5">
    <name type="scientific">Microthyrium microscopicum</name>
    <dbReference type="NCBI Taxonomy" id="703497"/>
    <lineage>
        <taxon>Eukaryota</taxon>
        <taxon>Fungi</taxon>
        <taxon>Dikarya</taxon>
        <taxon>Ascomycota</taxon>
        <taxon>Pezizomycotina</taxon>
        <taxon>Dothideomycetes</taxon>
        <taxon>Dothideomycetes incertae sedis</taxon>
        <taxon>Microthyriales</taxon>
        <taxon>Microthyriaceae</taxon>
        <taxon>Microthyrium</taxon>
    </lineage>
</organism>
<dbReference type="SUPFAM" id="SSF48403">
    <property type="entry name" value="Ankyrin repeat"/>
    <property type="match status" value="1"/>
</dbReference>
<feature type="repeat" description="ANK" evidence="3">
    <location>
        <begin position="34"/>
        <end position="66"/>
    </location>
</feature>
<dbReference type="EMBL" id="MU004235">
    <property type="protein sequence ID" value="KAF2669261.1"/>
    <property type="molecule type" value="Genomic_DNA"/>
</dbReference>
<dbReference type="PROSITE" id="PS50088">
    <property type="entry name" value="ANK_REPEAT"/>
    <property type="match status" value="1"/>
</dbReference>
<evidence type="ECO:0000313" key="5">
    <source>
        <dbReference type="Proteomes" id="UP000799302"/>
    </source>
</evidence>
<evidence type="ECO:0000256" key="1">
    <source>
        <dbReference type="ARBA" id="ARBA00022737"/>
    </source>
</evidence>
<reference evidence="4" key="1">
    <citation type="journal article" date="2020" name="Stud. Mycol.">
        <title>101 Dothideomycetes genomes: a test case for predicting lifestyles and emergence of pathogens.</title>
        <authorList>
            <person name="Haridas S."/>
            <person name="Albert R."/>
            <person name="Binder M."/>
            <person name="Bloem J."/>
            <person name="Labutti K."/>
            <person name="Salamov A."/>
            <person name="Andreopoulos B."/>
            <person name="Baker S."/>
            <person name="Barry K."/>
            <person name="Bills G."/>
            <person name="Bluhm B."/>
            <person name="Cannon C."/>
            <person name="Castanera R."/>
            <person name="Culley D."/>
            <person name="Daum C."/>
            <person name="Ezra D."/>
            <person name="Gonzalez J."/>
            <person name="Henrissat B."/>
            <person name="Kuo A."/>
            <person name="Liang C."/>
            <person name="Lipzen A."/>
            <person name="Lutzoni F."/>
            <person name="Magnuson J."/>
            <person name="Mondo S."/>
            <person name="Nolan M."/>
            <person name="Ohm R."/>
            <person name="Pangilinan J."/>
            <person name="Park H.-J."/>
            <person name="Ramirez L."/>
            <person name="Alfaro M."/>
            <person name="Sun H."/>
            <person name="Tritt A."/>
            <person name="Yoshinaga Y."/>
            <person name="Zwiers L.-H."/>
            <person name="Turgeon B."/>
            <person name="Goodwin S."/>
            <person name="Spatafora J."/>
            <person name="Crous P."/>
            <person name="Grigoriev I."/>
        </authorList>
    </citation>
    <scope>NUCLEOTIDE SEQUENCE</scope>
    <source>
        <strain evidence="4">CBS 115976</strain>
    </source>
</reference>
<proteinExistence type="predicted"/>
<dbReference type="PANTHER" id="PTHR24198:SF165">
    <property type="entry name" value="ANKYRIN REPEAT-CONTAINING PROTEIN-RELATED"/>
    <property type="match status" value="1"/>
</dbReference>